<keyword evidence="2" id="KW-1185">Reference proteome</keyword>
<organism evidence="1 2">
    <name type="scientific">Biomphalaria pfeifferi</name>
    <name type="common">Bloodfluke planorb</name>
    <name type="synonym">Freshwater snail</name>
    <dbReference type="NCBI Taxonomy" id="112525"/>
    <lineage>
        <taxon>Eukaryota</taxon>
        <taxon>Metazoa</taxon>
        <taxon>Spiralia</taxon>
        <taxon>Lophotrochozoa</taxon>
        <taxon>Mollusca</taxon>
        <taxon>Gastropoda</taxon>
        <taxon>Heterobranchia</taxon>
        <taxon>Euthyneura</taxon>
        <taxon>Panpulmonata</taxon>
        <taxon>Hygrophila</taxon>
        <taxon>Lymnaeoidea</taxon>
        <taxon>Planorbidae</taxon>
        <taxon>Biomphalaria</taxon>
    </lineage>
</organism>
<reference evidence="1" key="2">
    <citation type="submission" date="2023-04" db="EMBL/GenBank/DDBJ databases">
        <authorList>
            <person name="Bu L."/>
            <person name="Lu L."/>
            <person name="Laidemitt M.R."/>
            <person name="Zhang S.M."/>
            <person name="Mutuku M."/>
            <person name="Mkoji G."/>
            <person name="Steinauer M."/>
            <person name="Loker E.S."/>
        </authorList>
    </citation>
    <scope>NUCLEOTIDE SEQUENCE</scope>
    <source>
        <strain evidence="1">KasaAsao</strain>
        <tissue evidence="1">Whole Snail</tissue>
    </source>
</reference>
<reference evidence="1" key="1">
    <citation type="journal article" date="2023" name="PLoS Negl. Trop. Dis.">
        <title>A genome sequence for Biomphalaria pfeifferi, the major vector snail for the human-infecting parasite Schistosoma mansoni.</title>
        <authorList>
            <person name="Bu L."/>
            <person name="Lu L."/>
            <person name="Laidemitt M.R."/>
            <person name="Zhang S.M."/>
            <person name="Mutuku M."/>
            <person name="Mkoji G."/>
            <person name="Steinauer M."/>
            <person name="Loker E.S."/>
        </authorList>
    </citation>
    <scope>NUCLEOTIDE SEQUENCE</scope>
    <source>
        <strain evidence="1">KasaAsao</strain>
    </source>
</reference>
<comment type="caution">
    <text evidence="1">The sequence shown here is derived from an EMBL/GenBank/DDBJ whole genome shotgun (WGS) entry which is preliminary data.</text>
</comment>
<sequence length="92" mass="10450">MLSRQSFKYNQRLKLLTTLQCFKTCTCVYWTGHVHFSVVSSGDLAKELNQTAPELIDNEDTTCLKDNLQSVSMQMLPGPFSFFRVVVNKAQA</sequence>
<dbReference type="Proteomes" id="UP001233172">
    <property type="component" value="Unassembled WGS sequence"/>
</dbReference>
<evidence type="ECO:0000313" key="2">
    <source>
        <dbReference type="Proteomes" id="UP001233172"/>
    </source>
</evidence>
<proteinExistence type="predicted"/>
<gene>
    <name evidence="1" type="ORF">Bpfe_028979</name>
</gene>
<feature type="non-terminal residue" evidence="1">
    <location>
        <position position="92"/>
    </location>
</feature>
<protein>
    <submittedName>
        <fullName evidence="1">Uncharacterized protein</fullName>
    </submittedName>
</protein>
<dbReference type="AlphaFoldDB" id="A0AAD8EVN8"/>
<name>A0AAD8EVN8_BIOPF</name>
<accession>A0AAD8EVN8</accession>
<dbReference type="EMBL" id="JASAOG010000268">
    <property type="protein sequence ID" value="KAK0041615.1"/>
    <property type="molecule type" value="Genomic_DNA"/>
</dbReference>
<evidence type="ECO:0000313" key="1">
    <source>
        <dbReference type="EMBL" id="KAK0041615.1"/>
    </source>
</evidence>